<organism evidence="2 3">
    <name type="scientific">Streptomyces mangrovisoli</name>
    <dbReference type="NCBI Taxonomy" id="1428628"/>
    <lineage>
        <taxon>Bacteria</taxon>
        <taxon>Bacillati</taxon>
        <taxon>Actinomycetota</taxon>
        <taxon>Actinomycetes</taxon>
        <taxon>Kitasatosporales</taxon>
        <taxon>Streptomycetaceae</taxon>
        <taxon>Streptomyces</taxon>
    </lineage>
</organism>
<accession>A0A1J4NVT3</accession>
<dbReference type="STRING" id="1428628.WN71_023945"/>
<gene>
    <name evidence="2" type="ORF">WN71_023945</name>
</gene>
<name>A0A1J4NVT3_9ACTN</name>
<dbReference type="RefSeq" id="WP_052743099.1">
    <property type="nucleotide sequence ID" value="NZ_LAVA02000058.1"/>
</dbReference>
<dbReference type="EMBL" id="LAVA02000058">
    <property type="protein sequence ID" value="OIJ65333.1"/>
    <property type="molecule type" value="Genomic_DNA"/>
</dbReference>
<dbReference type="PANTHER" id="PTHR18964">
    <property type="entry name" value="ROK (REPRESSOR, ORF, KINASE) FAMILY"/>
    <property type="match status" value="1"/>
</dbReference>
<proteinExistence type="inferred from homology"/>
<dbReference type="Proteomes" id="UP000034196">
    <property type="component" value="Unassembled WGS sequence"/>
</dbReference>
<evidence type="ECO:0008006" key="4">
    <source>
        <dbReference type="Google" id="ProtNLM"/>
    </source>
</evidence>
<comment type="caution">
    <text evidence="2">The sequence shown here is derived from an EMBL/GenBank/DDBJ whole genome shotgun (WGS) entry which is preliminary data.</text>
</comment>
<dbReference type="InterPro" id="IPR036388">
    <property type="entry name" value="WH-like_DNA-bd_sf"/>
</dbReference>
<evidence type="ECO:0000313" key="2">
    <source>
        <dbReference type="EMBL" id="OIJ65333.1"/>
    </source>
</evidence>
<dbReference type="Pfam" id="PF00480">
    <property type="entry name" value="ROK"/>
    <property type="match status" value="1"/>
</dbReference>
<sequence length="392" mass="40518">MTAHRGQRSSAALLESAILDCFDGVTALHRAEIVQRTGLSRTVVASLLSVLTARGVLLMTHVERTGTPGRPAFAYQLRSAVGPVLLIRVSGSALGLSLVGPGGVRDTAAVAVPSVADSGWVDGVREFMAKAEAAQARTRHVVISAPFPVNQAGEPAYPSSPALGGSYDVLRQAVEGVRRRLVDALDRPVLMVNDAQLAALGEASFGAAVDARASVHLSVRHGIGCGLVLGGQPFTGPDGTAGEIAHVRITDTGPDCFCGGTGCLATQFGTKDIDLALAGLYGRPLTPAEADALVAANDPRAVGYYREVALKVARALAGIVTVLTPDVIVLDAELGPAHVPFASSLADGLARYCPPLQVQGLRLLRGRLRDAQAAGAMAYRPTGEQRLPAGRP</sequence>
<dbReference type="Gene3D" id="1.10.10.10">
    <property type="entry name" value="Winged helix-like DNA-binding domain superfamily/Winged helix DNA-binding domain"/>
    <property type="match status" value="1"/>
</dbReference>
<dbReference type="InterPro" id="IPR000600">
    <property type="entry name" value="ROK"/>
</dbReference>
<evidence type="ECO:0000313" key="3">
    <source>
        <dbReference type="Proteomes" id="UP000034196"/>
    </source>
</evidence>
<comment type="similarity">
    <text evidence="1">Belongs to the ROK (NagC/XylR) family.</text>
</comment>
<dbReference type="AlphaFoldDB" id="A0A1J4NVT3"/>
<dbReference type="SUPFAM" id="SSF53067">
    <property type="entry name" value="Actin-like ATPase domain"/>
    <property type="match status" value="1"/>
</dbReference>
<dbReference type="PANTHER" id="PTHR18964:SF173">
    <property type="entry name" value="GLUCOKINASE"/>
    <property type="match status" value="1"/>
</dbReference>
<dbReference type="OrthoDB" id="4083144at2"/>
<keyword evidence="3" id="KW-1185">Reference proteome</keyword>
<protein>
    <recommendedName>
        <fullName evidence="4">Transcriptional regulator</fullName>
    </recommendedName>
</protein>
<dbReference type="Gene3D" id="3.30.420.40">
    <property type="match status" value="2"/>
</dbReference>
<dbReference type="InterPro" id="IPR043129">
    <property type="entry name" value="ATPase_NBD"/>
</dbReference>
<evidence type="ECO:0000256" key="1">
    <source>
        <dbReference type="ARBA" id="ARBA00006479"/>
    </source>
</evidence>
<reference evidence="2" key="1">
    <citation type="submission" date="2016-10" db="EMBL/GenBank/DDBJ databases">
        <title>Genome sequence of Streptomyces mangrovisoli MUSC 149.</title>
        <authorList>
            <person name="Lee L.-H."/>
            <person name="Ser H.-L."/>
        </authorList>
    </citation>
    <scope>NUCLEOTIDE SEQUENCE [LARGE SCALE GENOMIC DNA]</scope>
    <source>
        <strain evidence="2">MUSC 149</strain>
    </source>
</reference>